<gene>
    <name evidence="3" type="ORF">HYG79_02675</name>
</gene>
<dbReference type="GO" id="GO:0006508">
    <property type="term" value="P:proteolysis"/>
    <property type="evidence" value="ECO:0007669"/>
    <property type="project" value="UniProtKB-KW"/>
</dbReference>
<dbReference type="InterPro" id="IPR041489">
    <property type="entry name" value="PDZ_6"/>
</dbReference>
<proteinExistence type="predicted"/>
<dbReference type="PROSITE" id="PS50106">
    <property type="entry name" value="PDZ"/>
    <property type="match status" value="1"/>
</dbReference>
<dbReference type="GO" id="GO:0008233">
    <property type="term" value="F:peptidase activity"/>
    <property type="evidence" value="ECO:0007669"/>
    <property type="project" value="UniProtKB-KW"/>
</dbReference>
<keyword evidence="3" id="KW-0378">Hydrolase</keyword>
<dbReference type="Gene3D" id="2.30.42.10">
    <property type="match status" value="1"/>
</dbReference>
<protein>
    <submittedName>
        <fullName evidence="3">Aspartyl protease family protein</fullName>
    </submittedName>
</protein>
<dbReference type="InterPro" id="IPR021109">
    <property type="entry name" value="Peptidase_aspartic_dom_sf"/>
</dbReference>
<dbReference type="AlphaFoldDB" id="A0A7H9ALH2"/>
<accession>A0A7H9ALH2</accession>
<dbReference type="SMART" id="SM00228">
    <property type="entry name" value="PDZ"/>
    <property type="match status" value="1"/>
</dbReference>
<dbReference type="InterPro" id="IPR001478">
    <property type="entry name" value="PDZ"/>
</dbReference>
<dbReference type="Gene3D" id="2.40.70.10">
    <property type="entry name" value="Acid Proteases"/>
    <property type="match status" value="2"/>
</dbReference>
<name>A0A7H9ALH2_9FLAO</name>
<sequence>MLKYVIPIQFIPIFSNSNGLIIRELKSFWVYIFIFPFFLPFFGSAQNYRLPKNTKHQKLRFELVNNLIVVPIQVNGAKLSFILDSGVSKPILFNISDQDSLQINNVSEITINGLGDGESMKALSSKGNTFKINNIINRSQELYVVLDKELNFSPSLGIPIHGIIGYDLFRDFVVDINYTAKTIKFHDPDFFKSKDSKKSQTLPMYIRNKKAYVDGTVVLKEEEKIDVKLLVDTGSSDAVWLFEDVTRGLGIPEKNYDDYLGKGLNGSIFGKRTMVDNIEIGKFSLKDAKAAFPNMVTFSAIKNLGNRNGSLGGEVLKRFNIVFNYPDREITLKRNANYHKPFQYNMSGVALQHGGVRYIAESLSDSRGFVQEDSDTFGNVQILMENKTRISLVPEIVVSAIRAGSPADLAGLKAGDLILAVNGKRVHKYKLQEVFKMMNEKEGKRIRVLIERYNKDVQLSFTLKKLFK</sequence>
<keyword evidence="1" id="KW-0472">Membrane</keyword>
<dbReference type="InterPro" id="IPR036034">
    <property type="entry name" value="PDZ_sf"/>
</dbReference>
<dbReference type="Pfam" id="PF17820">
    <property type="entry name" value="PDZ_6"/>
    <property type="match status" value="1"/>
</dbReference>
<keyword evidence="3" id="KW-0645">Protease</keyword>
<organism evidence="3 4">
    <name type="scientific">Costertonia aggregata</name>
    <dbReference type="NCBI Taxonomy" id="343403"/>
    <lineage>
        <taxon>Bacteria</taxon>
        <taxon>Pseudomonadati</taxon>
        <taxon>Bacteroidota</taxon>
        <taxon>Flavobacteriia</taxon>
        <taxon>Flavobacteriales</taxon>
        <taxon>Flavobacteriaceae</taxon>
        <taxon>Costertonia</taxon>
    </lineage>
</organism>
<feature type="transmembrane region" description="Helical" evidence="1">
    <location>
        <begin position="28"/>
        <end position="50"/>
    </location>
</feature>
<reference evidence="3 4" key="1">
    <citation type="journal article" date="2006" name="Int. J. Syst. Evol. Microbiol.">
        <title>Costertonia aggregata gen. nov., sp. nov., a mesophilic marine bacterium of the family Flavobacteriaceae, isolated from a mature biofilm.</title>
        <authorList>
            <person name="Kwon K.K."/>
            <person name="Lee Y.K."/>
            <person name="Lee H.K."/>
        </authorList>
    </citation>
    <scope>NUCLEOTIDE SEQUENCE [LARGE SCALE GENOMIC DNA]</scope>
    <source>
        <strain evidence="3 4">KCCM 42265</strain>
    </source>
</reference>
<evidence type="ECO:0000313" key="3">
    <source>
        <dbReference type="EMBL" id="QLG44291.1"/>
    </source>
</evidence>
<dbReference type="KEGG" id="cagg:HYG79_02675"/>
<evidence type="ECO:0000313" key="4">
    <source>
        <dbReference type="Proteomes" id="UP000509302"/>
    </source>
</evidence>
<feature type="domain" description="PDZ" evidence="2">
    <location>
        <begin position="396"/>
        <end position="440"/>
    </location>
</feature>
<keyword evidence="1" id="KW-0812">Transmembrane</keyword>
<keyword evidence="1" id="KW-1133">Transmembrane helix</keyword>
<dbReference type="SUPFAM" id="SSF50156">
    <property type="entry name" value="PDZ domain-like"/>
    <property type="match status" value="1"/>
</dbReference>
<evidence type="ECO:0000256" key="1">
    <source>
        <dbReference type="SAM" id="Phobius"/>
    </source>
</evidence>
<dbReference type="Proteomes" id="UP000509302">
    <property type="component" value="Chromosome"/>
</dbReference>
<evidence type="ECO:0000259" key="2">
    <source>
        <dbReference type="PROSITE" id="PS50106"/>
    </source>
</evidence>
<dbReference type="Pfam" id="PF13650">
    <property type="entry name" value="Asp_protease_2"/>
    <property type="match status" value="2"/>
</dbReference>
<keyword evidence="4" id="KW-1185">Reference proteome</keyword>
<dbReference type="EMBL" id="CP058595">
    <property type="protein sequence ID" value="QLG44291.1"/>
    <property type="molecule type" value="Genomic_DNA"/>
</dbReference>